<protein>
    <submittedName>
        <fullName evidence="9">Biopolymer transport protein ExbD</fullName>
    </submittedName>
</protein>
<keyword evidence="5 8" id="KW-1133">Transmembrane helix</keyword>
<evidence type="ECO:0000256" key="5">
    <source>
        <dbReference type="ARBA" id="ARBA00022989"/>
    </source>
</evidence>
<dbReference type="RefSeq" id="WP_106393229.1">
    <property type="nucleotide sequence ID" value="NZ_PVNK01000170.1"/>
</dbReference>
<comment type="subcellular location">
    <subcellularLocation>
        <location evidence="1">Cell membrane</location>
        <topology evidence="1">Single-pass membrane protein</topology>
    </subcellularLocation>
    <subcellularLocation>
        <location evidence="7">Cell membrane</location>
        <topology evidence="7">Single-pass type II membrane protein</topology>
    </subcellularLocation>
</comment>
<dbReference type="GO" id="GO:0022857">
    <property type="term" value="F:transmembrane transporter activity"/>
    <property type="evidence" value="ECO:0007669"/>
    <property type="project" value="InterPro"/>
</dbReference>
<evidence type="ECO:0000256" key="8">
    <source>
        <dbReference type="SAM" id="Phobius"/>
    </source>
</evidence>
<dbReference type="InterPro" id="IPR003400">
    <property type="entry name" value="ExbD"/>
</dbReference>
<organism evidence="9 10">
    <name type="scientific">Enhygromyxa salina</name>
    <dbReference type="NCBI Taxonomy" id="215803"/>
    <lineage>
        <taxon>Bacteria</taxon>
        <taxon>Pseudomonadati</taxon>
        <taxon>Myxococcota</taxon>
        <taxon>Polyangia</taxon>
        <taxon>Nannocystales</taxon>
        <taxon>Nannocystaceae</taxon>
        <taxon>Enhygromyxa</taxon>
    </lineage>
</organism>
<dbReference type="AlphaFoldDB" id="A0A2S9XRH6"/>
<dbReference type="PANTHER" id="PTHR30558">
    <property type="entry name" value="EXBD MEMBRANE COMPONENT OF PMF-DRIVEN MACROMOLECULE IMPORT SYSTEM"/>
    <property type="match status" value="1"/>
</dbReference>
<keyword evidence="7" id="KW-0813">Transport</keyword>
<dbReference type="EMBL" id="PVNK01000170">
    <property type="protein sequence ID" value="PRP95456.1"/>
    <property type="molecule type" value="Genomic_DNA"/>
</dbReference>
<dbReference type="GO" id="GO:0005886">
    <property type="term" value="C:plasma membrane"/>
    <property type="evidence" value="ECO:0007669"/>
    <property type="project" value="UniProtKB-SubCell"/>
</dbReference>
<proteinExistence type="inferred from homology"/>
<dbReference type="Gene3D" id="3.30.420.270">
    <property type="match status" value="1"/>
</dbReference>
<dbReference type="GO" id="GO:0015031">
    <property type="term" value="P:protein transport"/>
    <property type="evidence" value="ECO:0007669"/>
    <property type="project" value="UniProtKB-KW"/>
</dbReference>
<dbReference type="Proteomes" id="UP000237968">
    <property type="component" value="Unassembled WGS sequence"/>
</dbReference>
<evidence type="ECO:0000313" key="10">
    <source>
        <dbReference type="Proteomes" id="UP000237968"/>
    </source>
</evidence>
<dbReference type="Pfam" id="PF02472">
    <property type="entry name" value="ExbD"/>
    <property type="match status" value="1"/>
</dbReference>
<gene>
    <name evidence="9" type="primary">exbD_4</name>
    <name evidence="9" type="ORF">ENSA5_39210</name>
</gene>
<evidence type="ECO:0000256" key="4">
    <source>
        <dbReference type="ARBA" id="ARBA00022692"/>
    </source>
</evidence>
<keyword evidence="3" id="KW-1003">Cell membrane</keyword>
<evidence type="ECO:0000256" key="1">
    <source>
        <dbReference type="ARBA" id="ARBA00004162"/>
    </source>
</evidence>
<dbReference type="PANTHER" id="PTHR30558:SF7">
    <property type="entry name" value="TOL-PAL SYSTEM PROTEIN TOLR"/>
    <property type="match status" value="1"/>
</dbReference>
<evidence type="ECO:0000313" key="9">
    <source>
        <dbReference type="EMBL" id="PRP95456.1"/>
    </source>
</evidence>
<accession>A0A2S9XRH6</accession>
<comment type="caution">
    <text evidence="9">The sequence shown here is derived from an EMBL/GenBank/DDBJ whole genome shotgun (WGS) entry which is preliminary data.</text>
</comment>
<dbReference type="OrthoDB" id="9798629at2"/>
<keyword evidence="4 7" id="KW-0812">Transmembrane</keyword>
<reference evidence="9 10" key="1">
    <citation type="submission" date="2018-03" db="EMBL/GenBank/DDBJ databases">
        <title>Draft Genome Sequences of the Obligatory Marine Myxobacteria Enhygromyxa salina SWB005.</title>
        <authorList>
            <person name="Poehlein A."/>
            <person name="Moghaddam J.A."/>
            <person name="Harms H."/>
            <person name="Alanjari M."/>
            <person name="Koenig G.M."/>
            <person name="Daniel R."/>
            <person name="Schaeberle T.F."/>
        </authorList>
    </citation>
    <scope>NUCLEOTIDE SEQUENCE [LARGE SCALE GENOMIC DNA]</scope>
    <source>
        <strain evidence="9 10">SWB005</strain>
    </source>
</reference>
<sequence>MDDEIQTEAVAEINVTPMIDVLLSLLIIFMVAAKPPPKHKQPISIPQDPIEQTENDPDATLLVKIDADGAVQIGKTPVAGDHAALVAALEASEKAQSDGRVAVKADDKVPYGSVIDVMSAAREAGIDHVGIASEKL</sequence>
<evidence type="ECO:0000256" key="3">
    <source>
        <dbReference type="ARBA" id="ARBA00022475"/>
    </source>
</evidence>
<evidence type="ECO:0000256" key="6">
    <source>
        <dbReference type="ARBA" id="ARBA00023136"/>
    </source>
</evidence>
<evidence type="ECO:0000256" key="7">
    <source>
        <dbReference type="RuleBase" id="RU003879"/>
    </source>
</evidence>
<name>A0A2S9XRH6_9BACT</name>
<keyword evidence="10" id="KW-1185">Reference proteome</keyword>
<comment type="similarity">
    <text evidence="2 7">Belongs to the ExbD/TolR family.</text>
</comment>
<keyword evidence="7" id="KW-0653">Protein transport</keyword>
<evidence type="ECO:0000256" key="2">
    <source>
        <dbReference type="ARBA" id="ARBA00005811"/>
    </source>
</evidence>
<feature type="transmembrane region" description="Helical" evidence="8">
    <location>
        <begin position="15"/>
        <end position="33"/>
    </location>
</feature>
<keyword evidence="6 8" id="KW-0472">Membrane</keyword>